<dbReference type="GeneID" id="18911251"/>
<dbReference type="InterPro" id="IPR001128">
    <property type="entry name" value="Cyt_P450"/>
</dbReference>
<organism evidence="1 2">
    <name type="scientific">Phanerochaete carnosa (strain HHB-10118-sp)</name>
    <name type="common">White-rot fungus</name>
    <name type="synonym">Peniophora carnosa</name>
    <dbReference type="NCBI Taxonomy" id="650164"/>
    <lineage>
        <taxon>Eukaryota</taxon>
        <taxon>Fungi</taxon>
        <taxon>Dikarya</taxon>
        <taxon>Basidiomycota</taxon>
        <taxon>Agaricomycotina</taxon>
        <taxon>Agaricomycetes</taxon>
        <taxon>Polyporales</taxon>
        <taxon>Phanerochaetaceae</taxon>
        <taxon>Phanerochaete</taxon>
    </lineage>
</organism>
<dbReference type="HOGENOM" id="CLU_2121915_0_0_1"/>
<dbReference type="GO" id="GO:0004497">
    <property type="term" value="F:monooxygenase activity"/>
    <property type="evidence" value="ECO:0007669"/>
    <property type="project" value="InterPro"/>
</dbReference>
<name>K5VNQ4_PHACS</name>
<dbReference type="InParanoid" id="K5VNQ4"/>
<dbReference type="Pfam" id="PF00067">
    <property type="entry name" value="p450"/>
    <property type="match status" value="1"/>
</dbReference>
<dbReference type="Proteomes" id="UP000008370">
    <property type="component" value="Unassembled WGS sequence"/>
</dbReference>
<protein>
    <submittedName>
        <fullName evidence="1">Uncharacterized protein</fullName>
    </submittedName>
</protein>
<dbReference type="EMBL" id="JH930474">
    <property type="protein sequence ID" value="EKM53113.1"/>
    <property type="molecule type" value="Genomic_DNA"/>
</dbReference>
<dbReference type="KEGG" id="pco:PHACADRAFT_197543"/>
<dbReference type="SUPFAM" id="SSF48264">
    <property type="entry name" value="Cytochrome P450"/>
    <property type="match status" value="1"/>
</dbReference>
<dbReference type="GO" id="GO:0016705">
    <property type="term" value="F:oxidoreductase activity, acting on paired donors, with incorporation or reduction of molecular oxygen"/>
    <property type="evidence" value="ECO:0007669"/>
    <property type="project" value="InterPro"/>
</dbReference>
<reference evidence="1 2" key="1">
    <citation type="journal article" date="2012" name="BMC Genomics">
        <title>Comparative genomics of the white-rot fungi, Phanerochaete carnosa and P. chrysosporium, to elucidate the genetic basis of the distinct wood types they colonize.</title>
        <authorList>
            <person name="Suzuki H."/>
            <person name="MacDonald J."/>
            <person name="Syed K."/>
            <person name="Salamov A."/>
            <person name="Hori C."/>
            <person name="Aerts A."/>
            <person name="Henrissat B."/>
            <person name="Wiebenga A."/>
            <person name="vanKuyk P.A."/>
            <person name="Barry K."/>
            <person name="Lindquist E."/>
            <person name="LaButti K."/>
            <person name="Lapidus A."/>
            <person name="Lucas S."/>
            <person name="Coutinho P."/>
            <person name="Gong Y."/>
            <person name="Samejima M."/>
            <person name="Mahadevan R."/>
            <person name="Abou-Zaid M."/>
            <person name="de Vries R.P."/>
            <person name="Igarashi K."/>
            <person name="Yadav J.S."/>
            <person name="Grigoriev I.V."/>
            <person name="Master E.R."/>
        </authorList>
    </citation>
    <scope>NUCLEOTIDE SEQUENCE [LARGE SCALE GENOMIC DNA]</scope>
    <source>
        <strain evidence="1 2">HHB-10118-sp</strain>
    </source>
</reference>
<dbReference type="Gene3D" id="1.10.630.10">
    <property type="entry name" value="Cytochrome P450"/>
    <property type="match status" value="1"/>
</dbReference>
<evidence type="ECO:0000313" key="1">
    <source>
        <dbReference type="EMBL" id="EKM53113.1"/>
    </source>
</evidence>
<sequence length="114" mass="12368">MTRGLNSTEVMGEWQIQAIVAFTPTGAQYAMVLPRGLPFKFAQLIETYGPVFSLKQGTRIVCVVGRYQAAIDTMQKHGAYLADRPISIAAGELASGGKRTLLVGAGDRLQKLRK</sequence>
<accession>K5VNQ4</accession>
<keyword evidence="2" id="KW-1185">Reference proteome</keyword>
<evidence type="ECO:0000313" key="2">
    <source>
        <dbReference type="Proteomes" id="UP000008370"/>
    </source>
</evidence>
<dbReference type="GO" id="GO:0005506">
    <property type="term" value="F:iron ion binding"/>
    <property type="evidence" value="ECO:0007669"/>
    <property type="project" value="InterPro"/>
</dbReference>
<dbReference type="OrthoDB" id="2789670at2759"/>
<gene>
    <name evidence="1" type="ORF">PHACADRAFT_197543</name>
</gene>
<dbReference type="RefSeq" id="XP_007397815.1">
    <property type="nucleotide sequence ID" value="XM_007397753.1"/>
</dbReference>
<dbReference type="AlphaFoldDB" id="K5VNQ4"/>
<dbReference type="InterPro" id="IPR036396">
    <property type="entry name" value="Cyt_P450_sf"/>
</dbReference>
<dbReference type="GO" id="GO:0020037">
    <property type="term" value="F:heme binding"/>
    <property type="evidence" value="ECO:0007669"/>
    <property type="project" value="InterPro"/>
</dbReference>
<proteinExistence type="predicted"/>